<feature type="transmembrane region" description="Helical" evidence="1">
    <location>
        <begin position="185"/>
        <end position="204"/>
    </location>
</feature>
<dbReference type="RefSeq" id="WP_152098915.1">
    <property type="nucleotide sequence ID" value="NZ_AP021861.1"/>
</dbReference>
<keyword evidence="4" id="KW-1185">Reference proteome</keyword>
<keyword evidence="1" id="KW-1133">Transmembrane helix</keyword>
<sequence>MRLIMIFCLMTFPVITAKGATTFNNEASFLGSAGLVALESFEALPATSPSPGVASIASGQVTITNSTATGDFDIWDQPASAGHATHGDKYLVWYGLTTSASLTFTFPAPLAAFGLNIVDYGYPTHSTPLTFSTNAGDSGVAAVAIDAIDSEQFFGLLGSPFTSITFYRGALSDGVVFDEIYFRALPEPTAVALAGMAIVGLVALRRRN</sequence>
<accession>A0A5K7XAR1</accession>
<evidence type="ECO:0000313" key="3">
    <source>
        <dbReference type="EMBL" id="BBO33057.1"/>
    </source>
</evidence>
<reference evidence="4" key="1">
    <citation type="submission" date="2019-10" db="EMBL/GenBank/DDBJ databases">
        <title>Lacipirellula parvula gen. nov., sp. nov., representing a lineage of planctomycetes widespread in freshwater anoxic habitats, and description of the family Lacipirellulaceae.</title>
        <authorList>
            <person name="Dedysh S.N."/>
            <person name="Kulichevskaya I.S."/>
            <person name="Beletsky A.V."/>
            <person name="Rakitin A.L."/>
            <person name="Mardanov A.V."/>
            <person name="Ivanova A.A."/>
            <person name="Saltykova V.X."/>
            <person name="Rijpstra W.I.C."/>
            <person name="Sinninghe Damste J.S."/>
            <person name="Ravin N.V."/>
        </authorList>
    </citation>
    <scope>NUCLEOTIDE SEQUENCE [LARGE SCALE GENOMIC DNA]</scope>
    <source>
        <strain evidence="4">PX69</strain>
    </source>
</reference>
<proteinExistence type="predicted"/>
<feature type="chain" id="PRO_5024843233" description="PEP-CTERM protein-sorting domain-containing protein" evidence="2">
    <location>
        <begin position="18"/>
        <end position="208"/>
    </location>
</feature>
<evidence type="ECO:0000256" key="2">
    <source>
        <dbReference type="SAM" id="SignalP"/>
    </source>
</evidence>
<keyword evidence="2" id="KW-0732">Signal</keyword>
<dbReference type="Proteomes" id="UP000326837">
    <property type="component" value="Chromosome"/>
</dbReference>
<dbReference type="AlphaFoldDB" id="A0A5K7XAR1"/>
<evidence type="ECO:0000313" key="4">
    <source>
        <dbReference type="Proteomes" id="UP000326837"/>
    </source>
</evidence>
<protein>
    <recommendedName>
        <fullName evidence="5">PEP-CTERM protein-sorting domain-containing protein</fullName>
    </recommendedName>
</protein>
<evidence type="ECO:0008006" key="5">
    <source>
        <dbReference type="Google" id="ProtNLM"/>
    </source>
</evidence>
<dbReference type="KEGG" id="lpav:PLANPX_2669"/>
<gene>
    <name evidence="3" type="ORF">PLANPX_2669</name>
</gene>
<organism evidence="3 4">
    <name type="scientific">Lacipirellula parvula</name>
    <dbReference type="NCBI Taxonomy" id="2650471"/>
    <lineage>
        <taxon>Bacteria</taxon>
        <taxon>Pseudomonadati</taxon>
        <taxon>Planctomycetota</taxon>
        <taxon>Planctomycetia</taxon>
        <taxon>Pirellulales</taxon>
        <taxon>Lacipirellulaceae</taxon>
        <taxon>Lacipirellula</taxon>
    </lineage>
</organism>
<feature type="signal peptide" evidence="2">
    <location>
        <begin position="1"/>
        <end position="17"/>
    </location>
</feature>
<evidence type="ECO:0000256" key="1">
    <source>
        <dbReference type="SAM" id="Phobius"/>
    </source>
</evidence>
<name>A0A5K7XAR1_9BACT</name>
<dbReference type="EMBL" id="AP021861">
    <property type="protein sequence ID" value="BBO33057.1"/>
    <property type="molecule type" value="Genomic_DNA"/>
</dbReference>
<keyword evidence="1" id="KW-0472">Membrane</keyword>
<keyword evidence="1" id="KW-0812">Transmembrane</keyword>